<dbReference type="Pfam" id="PF19953">
    <property type="entry name" value="EACC1"/>
    <property type="match status" value="1"/>
</dbReference>
<proteinExistence type="predicted"/>
<dbReference type="RefSeq" id="WP_063023428.1">
    <property type="nucleotide sequence ID" value="NZ_JBEYBM010000024.1"/>
</dbReference>
<gene>
    <name evidence="1" type="ORF">ABZ507_28480</name>
</gene>
<name>A0ABV2XIT6_9NOCA</name>
<dbReference type="Proteomes" id="UP001550535">
    <property type="component" value="Unassembled WGS sequence"/>
</dbReference>
<organism evidence="1 2">
    <name type="scientific">Nocardia niwae</name>
    <dbReference type="NCBI Taxonomy" id="626084"/>
    <lineage>
        <taxon>Bacteria</taxon>
        <taxon>Bacillati</taxon>
        <taxon>Actinomycetota</taxon>
        <taxon>Actinomycetes</taxon>
        <taxon>Mycobacteriales</taxon>
        <taxon>Nocardiaceae</taxon>
        <taxon>Nocardia</taxon>
    </lineage>
</organism>
<reference evidence="1 2" key="1">
    <citation type="submission" date="2024-06" db="EMBL/GenBank/DDBJ databases">
        <title>The Natural Products Discovery Center: Release of the First 8490 Sequenced Strains for Exploring Actinobacteria Biosynthetic Diversity.</title>
        <authorList>
            <person name="Kalkreuter E."/>
            <person name="Kautsar S.A."/>
            <person name="Yang D."/>
            <person name="Bader C.D."/>
            <person name="Teijaro C.N."/>
            <person name="Fluegel L."/>
            <person name="Davis C.M."/>
            <person name="Simpson J.R."/>
            <person name="Lauterbach L."/>
            <person name="Steele A.D."/>
            <person name="Gui C."/>
            <person name="Meng S."/>
            <person name="Li G."/>
            <person name="Viehrig K."/>
            <person name="Ye F."/>
            <person name="Su P."/>
            <person name="Kiefer A.F."/>
            <person name="Nichols A."/>
            <person name="Cepeda A.J."/>
            <person name="Yan W."/>
            <person name="Fan B."/>
            <person name="Jiang Y."/>
            <person name="Adhikari A."/>
            <person name="Zheng C.-J."/>
            <person name="Schuster L."/>
            <person name="Cowan T.M."/>
            <person name="Smanski M.J."/>
            <person name="Chevrette M.G."/>
            <person name="De Carvalho L.P.S."/>
            <person name="Shen B."/>
        </authorList>
    </citation>
    <scope>NUCLEOTIDE SEQUENCE [LARGE SCALE GENOMIC DNA]</scope>
    <source>
        <strain evidence="1 2">NPDC019434</strain>
    </source>
</reference>
<sequence>MREQMEFTVVEVGADPERLSWDSDLLLAELRELDFDDIGRPTGGPASARTRAGDVTAVASIIAIVSSPAVTQAAIEVVKSWLTRRDHGVVRVKLDDDEIEIPVASTDEKRKLLAAFLARHRAPNHGKT</sequence>
<evidence type="ECO:0000313" key="2">
    <source>
        <dbReference type="Proteomes" id="UP001550535"/>
    </source>
</evidence>
<comment type="caution">
    <text evidence="1">The sequence shown here is derived from an EMBL/GenBank/DDBJ whole genome shotgun (WGS) entry which is preliminary data.</text>
</comment>
<dbReference type="InterPro" id="IPR045428">
    <property type="entry name" value="EACC1"/>
</dbReference>
<evidence type="ECO:0000313" key="1">
    <source>
        <dbReference type="EMBL" id="MEU2125759.1"/>
    </source>
</evidence>
<protein>
    <submittedName>
        <fullName evidence="1">Uncharacterized protein</fullName>
    </submittedName>
</protein>
<keyword evidence="2" id="KW-1185">Reference proteome</keyword>
<accession>A0ABV2XIT6</accession>
<dbReference type="EMBL" id="JBEYBR010000098">
    <property type="protein sequence ID" value="MEU2125759.1"/>
    <property type="molecule type" value="Genomic_DNA"/>
</dbReference>